<keyword evidence="20" id="KW-1185">Reference proteome</keyword>
<accession>A0A6J2PZ80</accession>
<evidence type="ECO:0000256" key="17">
    <source>
        <dbReference type="SAM" id="Phobius"/>
    </source>
</evidence>
<dbReference type="GeneID" id="115010418"/>
<dbReference type="PROSITE" id="PS50268">
    <property type="entry name" value="CADHERIN_2"/>
    <property type="match status" value="5"/>
</dbReference>
<dbReference type="Gene3D" id="4.10.900.10">
    <property type="entry name" value="TCF3-CBD (Catenin binding domain)"/>
    <property type="match status" value="1"/>
</dbReference>
<proteinExistence type="predicted"/>
<dbReference type="SUPFAM" id="SSF49313">
    <property type="entry name" value="Cadherin-like"/>
    <property type="match status" value="5"/>
</dbReference>
<evidence type="ECO:0000256" key="2">
    <source>
        <dbReference type="ARBA" id="ARBA00004496"/>
    </source>
</evidence>
<dbReference type="InterPro" id="IPR039808">
    <property type="entry name" value="Cadherin"/>
</dbReference>
<dbReference type="InterPro" id="IPR002126">
    <property type="entry name" value="Cadherin-like_dom"/>
</dbReference>
<dbReference type="GO" id="GO:0016477">
    <property type="term" value="P:cell migration"/>
    <property type="evidence" value="ECO:0007669"/>
    <property type="project" value="TreeGrafter"/>
</dbReference>
<dbReference type="InterPro" id="IPR027397">
    <property type="entry name" value="Catenin-bd_sf"/>
</dbReference>
<feature type="domain" description="Cadherin" evidence="19">
    <location>
        <begin position="144"/>
        <end position="254"/>
    </location>
</feature>
<feature type="domain" description="Cadherin" evidence="19">
    <location>
        <begin position="35"/>
        <end position="143"/>
    </location>
</feature>
<dbReference type="Pfam" id="PF01049">
    <property type="entry name" value="CADH_Y-type_LIR"/>
    <property type="match status" value="1"/>
</dbReference>
<keyword evidence="6" id="KW-0479">Metal-binding</keyword>
<evidence type="ECO:0000256" key="5">
    <source>
        <dbReference type="ARBA" id="ARBA00022692"/>
    </source>
</evidence>
<evidence type="ECO:0000256" key="16">
    <source>
        <dbReference type="RuleBase" id="RU004357"/>
    </source>
</evidence>
<dbReference type="KEGG" id="cgob:115010418"/>
<dbReference type="Gene3D" id="2.60.40.60">
    <property type="entry name" value="Cadherins"/>
    <property type="match status" value="5"/>
</dbReference>
<keyword evidence="10 15" id="KW-0130">Cell adhesion</keyword>
<feature type="chain" id="PRO_5026908999" evidence="18">
    <location>
        <begin position="25"/>
        <end position="842"/>
    </location>
</feature>
<dbReference type="InterPro" id="IPR020894">
    <property type="entry name" value="Cadherin_CS"/>
</dbReference>
<dbReference type="PANTHER" id="PTHR24027">
    <property type="entry name" value="CADHERIN-23"/>
    <property type="match status" value="1"/>
</dbReference>
<evidence type="ECO:0000313" key="21">
    <source>
        <dbReference type="RefSeq" id="XP_029290805.1"/>
    </source>
</evidence>
<dbReference type="FunFam" id="2.60.40.60:FF:000019">
    <property type="entry name" value="Cadherin 2"/>
    <property type="match status" value="1"/>
</dbReference>
<dbReference type="CDD" id="cd11304">
    <property type="entry name" value="Cadherin_repeat"/>
    <property type="match status" value="4"/>
</dbReference>
<evidence type="ECO:0000256" key="12">
    <source>
        <dbReference type="ARBA" id="ARBA00023136"/>
    </source>
</evidence>
<dbReference type="CTD" id="571792"/>
<feature type="transmembrane region" description="Helical" evidence="17">
    <location>
        <begin position="593"/>
        <end position="616"/>
    </location>
</feature>
<dbReference type="GO" id="GO:0008013">
    <property type="term" value="F:beta-catenin binding"/>
    <property type="evidence" value="ECO:0007669"/>
    <property type="project" value="TreeGrafter"/>
</dbReference>
<dbReference type="Pfam" id="PF00028">
    <property type="entry name" value="Cadherin"/>
    <property type="match status" value="4"/>
</dbReference>
<reference evidence="21" key="1">
    <citation type="submission" date="2025-08" db="UniProtKB">
        <authorList>
            <consortium name="RefSeq"/>
        </authorList>
    </citation>
    <scope>IDENTIFICATION</scope>
</reference>
<evidence type="ECO:0000256" key="10">
    <source>
        <dbReference type="ARBA" id="ARBA00022889"/>
    </source>
</evidence>
<sequence length="842" mass="94149">MRTFYLILLVAVTALESGKHISSAKQENLVRSKRRWVLSTFEIEENDPGPFPKLISTMFNDKDHDAGQTYSISGKGVTLEPLGVFKINKSSGAVYALKAVDREEYDLYPIKFDVFSIKTGKKIDDELSFNIEVMDLNDNKPTFSHPHLSASVRENLVEGTLPLTLLATDKDQRGKPQSKITISMLSQNPKEPKIELKQTGTMMAELTFKGCFDYEKAKKYEIIVEAKDHGEPRLSSTSVVTLDILSSNTHLPTFREKEYHGEVMESMTKENVLRITVDDKDTPKTPDWNAKFFFIKGNEQNYYKIETDPNTNEGILSVIKSKDFESTTFTTLQIGVKNEEPLFVCKDYIPASTHPLPNTINVTMKVIDVNDPPVYEKNKFDVHRKEEEEPGIKLFTPKITDVDSDVSKIRHVLVHDPASWVKIDEKTGTITTTKKMDRESSYVDDANIYKIIVNSIDDGEPPATGTCTVLVHLGDINDNTPELVNKGLIMCGNKANKVIVNVTDRDIPPFSGPFTFSLGDDDKTLAQQWKLDPDYGEQSGLICLKTLPYGNYSVPLVIQDQQGSITRDTVEVMVCDCEKGDVCRTTKASSLSFGAPGIGLLFLGLLLFLLLLLLFMCQCGEKKIQMVQDEGNQTLIKYNQEGGGSTSMAEPTLLLTPTDSLAVTDGIKKVSKQMFQMAPVMSQETDTYNFSAPGMMNQNMTSLGSKRTRDTFRSQGGQTMSSSWNANRANTYQSSSWNANRANTYQGGSSTFNRSLSLQSNQNMANHIDRRLYTIDAHHVDHPVYQPYEYAYEGQGSKGQSLDQLSLHNTGDDLIFLNDLGPKFKTLAGICRQTNLEKNIQL</sequence>
<organism evidence="20 21">
    <name type="scientific">Cottoperca gobio</name>
    <name type="common">Frogmouth</name>
    <name type="synonym">Aphritis gobio</name>
    <dbReference type="NCBI Taxonomy" id="56716"/>
    <lineage>
        <taxon>Eukaryota</taxon>
        <taxon>Metazoa</taxon>
        <taxon>Chordata</taxon>
        <taxon>Craniata</taxon>
        <taxon>Vertebrata</taxon>
        <taxon>Euteleostomi</taxon>
        <taxon>Actinopterygii</taxon>
        <taxon>Neopterygii</taxon>
        <taxon>Teleostei</taxon>
        <taxon>Neoteleostei</taxon>
        <taxon>Acanthomorphata</taxon>
        <taxon>Eupercaria</taxon>
        <taxon>Perciformes</taxon>
        <taxon>Notothenioidei</taxon>
        <taxon>Bovichtidae</taxon>
        <taxon>Cottoperca</taxon>
    </lineage>
</organism>
<dbReference type="GO" id="GO:0034332">
    <property type="term" value="P:adherens junction organization"/>
    <property type="evidence" value="ECO:0007669"/>
    <property type="project" value="TreeGrafter"/>
</dbReference>
<keyword evidence="13" id="KW-0325">Glycoprotein</keyword>
<feature type="domain" description="Cadherin" evidence="19">
    <location>
        <begin position="376"/>
        <end position="483"/>
    </location>
</feature>
<evidence type="ECO:0000256" key="8">
    <source>
        <dbReference type="ARBA" id="ARBA00022737"/>
    </source>
</evidence>
<dbReference type="Proteomes" id="UP000504630">
    <property type="component" value="Chromosome 7"/>
</dbReference>
<evidence type="ECO:0000256" key="1">
    <source>
        <dbReference type="ARBA" id="ARBA00004251"/>
    </source>
</evidence>
<dbReference type="OrthoDB" id="9045962at2759"/>
<dbReference type="SMART" id="SM00112">
    <property type="entry name" value="CA"/>
    <property type="match status" value="4"/>
</dbReference>
<dbReference type="GO" id="GO:0005737">
    <property type="term" value="C:cytoplasm"/>
    <property type="evidence" value="ECO:0007669"/>
    <property type="project" value="UniProtKB-SubCell"/>
</dbReference>
<dbReference type="GO" id="GO:0044331">
    <property type="term" value="P:cell-cell adhesion mediated by cadherin"/>
    <property type="evidence" value="ECO:0007669"/>
    <property type="project" value="TreeGrafter"/>
</dbReference>
<evidence type="ECO:0000256" key="15">
    <source>
        <dbReference type="RuleBase" id="RU003318"/>
    </source>
</evidence>
<evidence type="ECO:0000256" key="13">
    <source>
        <dbReference type="ARBA" id="ARBA00023180"/>
    </source>
</evidence>
<comment type="function">
    <text evidence="16">Cadherins are calcium-dependent cell adhesion proteins.</text>
</comment>
<keyword evidence="5 15" id="KW-0812">Transmembrane</keyword>
<keyword evidence="9 14" id="KW-0106">Calcium</keyword>
<evidence type="ECO:0000259" key="19">
    <source>
        <dbReference type="PROSITE" id="PS50268"/>
    </source>
</evidence>
<feature type="signal peptide" evidence="18">
    <location>
        <begin position="1"/>
        <end position="24"/>
    </location>
</feature>
<keyword evidence="4" id="KW-0963">Cytoplasm</keyword>
<feature type="domain" description="Cadherin" evidence="19">
    <location>
        <begin position="500"/>
        <end position="598"/>
    </location>
</feature>
<dbReference type="InParanoid" id="A0A6J2PZ80"/>
<dbReference type="GO" id="GO:0005509">
    <property type="term" value="F:calcium ion binding"/>
    <property type="evidence" value="ECO:0007669"/>
    <property type="project" value="UniProtKB-UniRule"/>
</dbReference>
<evidence type="ECO:0000256" key="6">
    <source>
        <dbReference type="ARBA" id="ARBA00022723"/>
    </source>
</evidence>
<evidence type="ECO:0000256" key="11">
    <source>
        <dbReference type="ARBA" id="ARBA00022989"/>
    </source>
</evidence>
<dbReference type="GO" id="GO:0060027">
    <property type="term" value="P:convergent extension involved in gastrulation"/>
    <property type="evidence" value="ECO:0007669"/>
    <property type="project" value="UniProtKB-ARBA"/>
</dbReference>
<dbReference type="FunFam" id="2.60.40.60:FF:000011">
    <property type="entry name" value="Cadherin 1"/>
    <property type="match status" value="1"/>
</dbReference>
<dbReference type="GO" id="GO:0016339">
    <property type="term" value="P:calcium-dependent cell-cell adhesion via plasma membrane cell adhesion molecules"/>
    <property type="evidence" value="ECO:0007669"/>
    <property type="project" value="TreeGrafter"/>
</dbReference>
<dbReference type="GO" id="GO:0000902">
    <property type="term" value="P:cell morphogenesis"/>
    <property type="evidence" value="ECO:0007669"/>
    <property type="project" value="TreeGrafter"/>
</dbReference>
<dbReference type="GO" id="GO:0007156">
    <property type="term" value="P:homophilic cell adhesion via plasma membrane adhesion molecules"/>
    <property type="evidence" value="ECO:0007669"/>
    <property type="project" value="InterPro"/>
</dbReference>
<evidence type="ECO:0000256" key="7">
    <source>
        <dbReference type="ARBA" id="ARBA00022729"/>
    </source>
</evidence>
<evidence type="ECO:0000256" key="3">
    <source>
        <dbReference type="ARBA" id="ARBA00022475"/>
    </source>
</evidence>
<evidence type="ECO:0000313" key="20">
    <source>
        <dbReference type="Proteomes" id="UP000504630"/>
    </source>
</evidence>
<comment type="subcellular location">
    <subcellularLocation>
        <location evidence="1 15">Cell membrane</location>
        <topology evidence="1 15">Single-pass type I membrane protein</topology>
    </subcellularLocation>
    <subcellularLocation>
        <location evidence="2">Cytoplasm</location>
    </subcellularLocation>
</comment>
<name>A0A6J2PZ80_COTGO</name>
<dbReference type="PRINTS" id="PR00205">
    <property type="entry name" value="CADHERIN"/>
</dbReference>
<dbReference type="InterPro" id="IPR015919">
    <property type="entry name" value="Cadherin-like_sf"/>
</dbReference>
<protein>
    <submittedName>
        <fullName evidence="21">Cadherin-like protein 26</fullName>
    </submittedName>
</protein>
<dbReference type="FunFam" id="2.60.40.60:FF:000031">
    <property type="entry name" value="Cadherin 3"/>
    <property type="match status" value="1"/>
</dbReference>
<dbReference type="RefSeq" id="XP_029290805.1">
    <property type="nucleotide sequence ID" value="XM_029434945.1"/>
</dbReference>
<dbReference type="AlphaFoldDB" id="A0A6J2PZ80"/>
<dbReference type="PROSITE" id="PS00232">
    <property type="entry name" value="CADHERIN_1"/>
    <property type="match status" value="2"/>
</dbReference>
<dbReference type="FunFam" id="2.60.40.60:FF:000095">
    <property type="entry name" value="Cadherin 13"/>
    <property type="match status" value="1"/>
</dbReference>
<gene>
    <name evidence="21" type="primary">cdh26.1</name>
</gene>
<dbReference type="GO" id="GO:0055113">
    <property type="term" value="P:epiboly involved in gastrulation with mouth forming second"/>
    <property type="evidence" value="ECO:0007669"/>
    <property type="project" value="UniProtKB-ARBA"/>
</dbReference>
<keyword evidence="12 17" id="KW-0472">Membrane</keyword>
<evidence type="ECO:0000256" key="9">
    <source>
        <dbReference type="ARBA" id="ARBA00022837"/>
    </source>
</evidence>
<dbReference type="GO" id="GO:0007043">
    <property type="term" value="P:cell-cell junction assembly"/>
    <property type="evidence" value="ECO:0007669"/>
    <property type="project" value="TreeGrafter"/>
</dbReference>
<keyword evidence="7 18" id="KW-0732">Signal</keyword>
<evidence type="ECO:0000256" key="14">
    <source>
        <dbReference type="PROSITE-ProRule" id="PRU00043"/>
    </source>
</evidence>
<keyword evidence="3" id="KW-1003">Cell membrane</keyword>
<dbReference type="PANTHER" id="PTHR24027:SF78">
    <property type="entry name" value="CADHERIN-LIKE PROTEIN 26"/>
    <property type="match status" value="1"/>
</dbReference>
<feature type="domain" description="Cadherin" evidence="19">
    <location>
        <begin position="255"/>
        <end position="375"/>
    </location>
</feature>
<keyword evidence="11 17" id="KW-1133">Transmembrane helix</keyword>
<evidence type="ECO:0000256" key="18">
    <source>
        <dbReference type="SAM" id="SignalP"/>
    </source>
</evidence>
<evidence type="ECO:0000256" key="4">
    <source>
        <dbReference type="ARBA" id="ARBA00022490"/>
    </source>
</evidence>
<dbReference type="GO" id="GO:0045296">
    <property type="term" value="F:cadherin binding"/>
    <property type="evidence" value="ECO:0007669"/>
    <property type="project" value="TreeGrafter"/>
</dbReference>
<dbReference type="InterPro" id="IPR000233">
    <property type="entry name" value="Cadherin_Y-type_LIR"/>
</dbReference>
<dbReference type="GO" id="GO:0016342">
    <property type="term" value="C:catenin complex"/>
    <property type="evidence" value="ECO:0007669"/>
    <property type="project" value="TreeGrafter"/>
</dbReference>
<keyword evidence="8" id="KW-0677">Repeat</keyword>
<dbReference type="GO" id="GO:0005912">
    <property type="term" value="C:adherens junction"/>
    <property type="evidence" value="ECO:0007669"/>
    <property type="project" value="TreeGrafter"/>
</dbReference>